<organism evidence="1">
    <name type="scientific">hydrothermal vent metagenome</name>
    <dbReference type="NCBI Taxonomy" id="652676"/>
    <lineage>
        <taxon>unclassified sequences</taxon>
        <taxon>metagenomes</taxon>
        <taxon>ecological metagenomes</taxon>
    </lineage>
</organism>
<dbReference type="AlphaFoldDB" id="A0A3B0QQK1"/>
<accession>A0A3B0QQK1</accession>
<proteinExistence type="predicted"/>
<dbReference type="EMBL" id="UOEA01000021">
    <property type="protein sequence ID" value="VAV82532.1"/>
    <property type="molecule type" value="Genomic_DNA"/>
</dbReference>
<gene>
    <name evidence="1" type="ORF">MNBD_DELTA01-1628</name>
</gene>
<reference evidence="1" key="1">
    <citation type="submission" date="2018-06" db="EMBL/GenBank/DDBJ databases">
        <authorList>
            <person name="Zhirakovskaya E."/>
        </authorList>
    </citation>
    <scope>NUCLEOTIDE SEQUENCE</scope>
</reference>
<protein>
    <submittedName>
        <fullName evidence="1">Uncharacterized protein</fullName>
    </submittedName>
</protein>
<sequence>MIGRDGSPFDCEKCSDRDKGQRNCFNRLELSDEARAVTRYTEAVKEEIKERGAQKVFSLGDIRLYECPVSYISRDTVEVMRLVYLIEDSGSLLLGGGWGDQPMWLVEAFELFKAEAIRNIKDRDYVR</sequence>
<evidence type="ECO:0000313" key="1">
    <source>
        <dbReference type="EMBL" id="VAV82532.1"/>
    </source>
</evidence>
<name>A0A3B0QQK1_9ZZZZ</name>